<evidence type="ECO:0000313" key="7">
    <source>
        <dbReference type="EMBL" id="WWD19146.1"/>
    </source>
</evidence>
<organism evidence="7 8">
    <name type="scientific">Kwoniella shandongensis</name>
    <dbReference type="NCBI Taxonomy" id="1734106"/>
    <lineage>
        <taxon>Eukaryota</taxon>
        <taxon>Fungi</taxon>
        <taxon>Dikarya</taxon>
        <taxon>Basidiomycota</taxon>
        <taxon>Agaricomycotina</taxon>
        <taxon>Tremellomycetes</taxon>
        <taxon>Tremellales</taxon>
        <taxon>Cryptococcaceae</taxon>
        <taxon>Kwoniella</taxon>
    </lineage>
</organism>
<dbReference type="GO" id="GO:0005094">
    <property type="term" value="F:Rho GDP-dissociation inhibitor activity"/>
    <property type="evidence" value="ECO:0007669"/>
    <property type="project" value="InterPro"/>
</dbReference>
<evidence type="ECO:0000256" key="3">
    <source>
        <dbReference type="ARBA" id="ARBA00022490"/>
    </source>
</evidence>
<sequence length="200" mass="22193">MSHPQETTEDDLAPTQTEGYKVGQSKTVAELAALDQEDESLQRWKQSLGLATTANSGAPKKVILKTLFLSSDTLSKEISIDLTQSPEALAKLKKEPITIKEGVEYSVGITFVVENEIVSGLKYLQVVKRSGMKDTVDKTEAMLGSYGPQEKPYTKIFASEESPSGMLARSGSYVARSRIIDDDQHIWLDFEWGFKLAKEW</sequence>
<dbReference type="GO" id="GO:0007266">
    <property type="term" value="P:Rho protein signal transduction"/>
    <property type="evidence" value="ECO:0007669"/>
    <property type="project" value="InterPro"/>
</dbReference>
<protein>
    <recommendedName>
        <fullName evidence="5">Rho GDP-dissociation inhibitor</fullName>
    </recommendedName>
</protein>
<dbReference type="InterPro" id="IPR024792">
    <property type="entry name" value="RhoGDI_dom_sf"/>
</dbReference>
<proteinExistence type="inferred from homology"/>
<reference evidence="7" key="1">
    <citation type="submission" date="2017-08" db="EMBL/GenBank/DDBJ databases">
        <authorList>
            <person name="Cuomo C."/>
            <person name="Billmyre B."/>
            <person name="Heitman J."/>
        </authorList>
    </citation>
    <scope>NUCLEOTIDE SEQUENCE</scope>
    <source>
        <strain evidence="7">CBS 12478</strain>
    </source>
</reference>
<dbReference type="Pfam" id="PF02115">
    <property type="entry name" value="Rho_GDI"/>
    <property type="match status" value="1"/>
</dbReference>
<comment type="function">
    <text evidence="4">Regulates the GDP/GTP exchange reaction of the Rho proteins by inhibiting the dissociation of GDP from them, and the subsequent binding of GTP to them.</text>
</comment>
<dbReference type="Gene3D" id="2.70.50.30">
    <property type="entry name" value="Coagulation Factor XIII, subunit A, domain 1"/>
    <property type="match status" value="1"/>
</dbReference>
<evidence type="ECO:0000256" key="4">
    <source>
        <dbReference type="ARBA" id="ARBA00054143"/>
    </source>
</evidence>
<feature type="region of interest" description="Disordered" evidence="6">
    <location>
        <begin position="1"/>
        <end position="23"/>
    </location>
</feature>
<comment type="similarity">
    <text evidence="2">Belongs to the Rho GDI family.</text>
</comment>
<dbReference type="Proteomes" id="UP000322225">
    <property type="component" value="Chromosome 6"/>
</dbReference>
<dbReference type="AlphaFoldDB" id="A0AAJ8LL19"/>
<gene>
    <name evidence="7" type="ORF">CI109_103604</name>
</gene>
<dbReference type="FunFam" id="2.70.50.30:FF:000001">
    <property type="entry name" value="Rho GDP-dissociation inhibitor 1"/>
    <property type="match status" value="1"/>
</dbReference>
<dbReference type="SUPFAM" id="SSF81296">
    <property type="entry name" value="E set domains"/>
    <property type="match status" value="1"/>
</dbReference>
<evidence type="ECO:0000256" key="2">
    <source>
        <dbReference type="ARBA" id="ARBA00009758"/>
    </source>
</evidence>
<keyword evidence="3" id="KW-0963">Cytoplasm</keyword>
<evidence type="ECO:0000256" key="5">
    <source>
        <dbReference type="ARBA" id="ARBA00071407"/>
    </source>
</evidence>
<accession>A0AAJ8LL19</accession>
<dbReference type="InterPro" id="IPR000406">
    <property type="entry name" value="Rho_GDI"/>
</dbReference>
<dbReference type="PANTHER" id="PTHR10980:SF3">
    <property type="entry name" value="LD16419P"/>
    <property type="match status" value="1"/>
</dbReference>
<evidence type="ECO:0000256" key="1">
    <source>
        <dbReference type="ARBA" id="ARBA00004496"/>
    </source>
</evidence>
<evidence type="ECO:0000256" key="6">
    <source>
        <dbReference type="SAM" id="MobiDB-lite"/>
    </source>
</evidence>
<dbReference type="GeneID" id="43586005"/>
<dbReference type="GO" id="GO:0005829">
    <property type="term" value="C:cytosol"/>
    <property type="evidence" value="ECO:0007669"/>
    <property type="project" value="TreeGrafter"/>
</dbReference>
<dbReference type="RefSeq" id="XP_065823408.1">
    <property type="nucleotide sequence ID" value="XM_065967336.1"/>
</dbReference>
<comment type="subcellular location">
    <subcellularLocation>
        <location evidence="1">Cytoplasm</location>
    </subcellularLocation>
</comment>
<reference evidence="7" key="2">
    <citation type="submission" date="2024-01" db="EMBL/GenBank/DDBJ databases">
        <title>Comparative genomics of Cryptococcus and Kwoniella reveals pathogenesis evolution and contrasting modes of karyotype evolution via chromosome fusion or intercentromeric recombination.</title>
        <authorList>
            <person name="Coelho M.A."/>
            <person name="David-Palma M."/>
            <person name="Shea T."/>
            <person name="Bowers K."/>
            <person name="McGinley-Smith S."/>
            <person name="Mohammad A.W."/>
            <person name="Gnirke A."/>
            <person name="Yurkov A.M."/>
            <person name="Nowrousian M."/>
            <person name="Sun S."/>
            <person name="Cuomo C.A."/>
            <person name="Heitman J."/>
        </authorList>
    </citation>
    <scope>NUCLEOTIDE SEQUENCE</scope>
    <source>
        <strain evidence="7">CBS 12478</strain>
    </source>
</reference>
<evidence type="ECO:0000313" key="8">
    <source>
        <dbReference type="Proteomes" id="UP000322225"/>
    </source>
</evidence>
<dbReference type="EMBL" id="CP144056">
    <property type="protein sequence ID" value="WWD19146.1"/>
    <property type="molecule type" value="Genomic_DNA"/>
</dbReference>
<dbReference type="GO" id="GO:0016020">
    <property type="term" value="C:membrane"/>
    <property type="evidence" value="ECO:0007669"/>
    <property type="project" value="TreeGrafter"/>
</dbReference>
<dbReference type="InterPro" id="IPR014756">
    <property type="entry name" value="Ig_E-set"/>
</dbReference>
<name>A0AAJ8LL19_9TREE</name>
<dbReference type="PANTHER" id="PTHR10980">
    <property type="entry name" value="RHO GDP-DISSOCIATION INHIBITOR"/>
    <property type="match status" value="1"/>
</dbReference>
<keyword evidence="8" id="KW-1185">Reference proteome</keyword>
<dbReference type="KEGG" id="ksn:43586005"/>